<dbReference type="EMBL" id="JAIWYP010000010">
    <property type="protein sequence ID" value="KAH3754726.1"/>
    <property type="molecule type" value="Genomic_DNA"/>
</dbReference>
<comment type="caution">
    <text evidence="1">The sequence shown here is derived from an EMBL/GenBank/DDBJ whole genome shotgun (WGS) entry which is preliminary data.</text>
</comment>
<sequence>MTACEGSFRAVTDKSGVWRKSPDRCGRFWTVGDDGDLSRTILDCGIHYQIEAGNAD</sequence>
<reference evidence="1" key="2">
    <citation type="submission" date="2020-11" db="EMBL/GenBank/DDBJ databases">
        <authorList>
            <person name="McCartney M.A."/>
            <person name="Auch B."/>
            <person name="Kono T."/>
            <person name="Mallez S."/>
            <person name="Becker A."/>
            <person name="Gohl D.M."/>
            <person name="Silverstein K.A.T."/>
            <person name="Koren S."/>
            <person name="Bechman K.B."/>
            <person name="Herman A."/>
            <person name="Abrahante J.E."/>
            <person name="Garbe J."/>
        </authorList>
    </citation>
    <scope>NUCLEOTIDE SEQUENCE</scope>
    <source>
        <strain evidence="1">Duluth1</strain>
        <tissue evidence="1">Whole animal</tissue>
    </source>
</reference>
<protein>
    <submittedName>
        <fullName evidence="1">Uncharacterized protein</fullName>
    </submittedName>
</protein>
<gene>
    <name evidence="1" type="ORF">DPMN_189407</name>
</gene>
<dbReference type="AlphaFoldDB" id="A0A9D4DU23"/>
<evidence type="ECO:0000313" key="1">
    <source>
        <dbReference type="EMBL" id="KAH3754726.1"/>
    </source>
</evidence>
<keyword evidence="2" id="KW-1185">Reference proteome</keyword>
<proteinExistence type="predicted"/>
<evidence type="ECO:0000313" key="2">
    <source>
        <dbReference type="Proteomes" id="UP000828390"/>
    </source>
</evidence>
<organism evidence="1 2">
    <name type="scientific">Dreissena polymorpha</name>
    <name type="common">Zebra mussel</name>
    <name type="synonym">Mytilus polymorpha</name>
    <dbReference type="NCBI Taxonomy" id="45954"/>
    <lineage>
        <taxon>Eukaryota</taxon>
        <taxon>Metazoa</taxon>
        <taxon>Spiralia</taxon>
        <taxon>Lophotrochozoa</taxon>
        <taxon>Mollusca</taxon>
        <taxon>Bivalvia</taxon>
        <taxon>Autobranchia</taxon>
        <taxon>Heteroconchia</taxon>
        <taxon>Euheterodonta</taxon>
        <taxon>Imparidentia</taxon>
        <taxon>Neoheterodontei</taxon>
        <taxon>Myida</taxon>
        <taxon>Dreissenoidea</taxon>
        <taxon>Dreissenidae</taxon>
        <taxon>Dreissena</taxon>
    </lineage>
</organism>
<name>A0A9D4DU23_DREPO</name>
<reference evidence="1" key="1">
    <citation type="journal article" date="2019" name="bioRxiv">
        <title>The Genome of the Zebra Mussel, Dreissena polymorpha: A Resource for Invasive Species Research.</title>
        <authorList>
            <person name="McCartney M.A."/>
            <person name="Auch B."/>
            <person name="Kono T."/>
            <person name="Mallez S."/>
            <person name="Zhang Y."/>
            <person name="Obille A."/>
            <person name="Becker A."/>
            <person name="Abrahante J.E."/>
            <person name="Garbe J."/>
            <person name="Badalamenti J.P."/>
            <person name="Herman A."/>
            <person name="Mangelson H."/>
            <person name="Liachko I."/>
            <person name="Sullivan S."/>
            <person name="Sone E.D."/>
            <person name="Koren S."/>
            <person name="Silverstein K.A.T."/>
            <person name="Beckman K.B."/>
            <person name="Gohl D.M."/>
        </authorList>
    </citation>
    <scope>NUCLEOTIDE SEQUENCE</scope>
    <source>
        <strain evidence="1">Duluth1</strain>
        <tissue evidence="1">Whole animal</tissue>
    </source>
</reference>
<accession>A0A9D4DU23</accession>
<dbReference type="Proteomes" id="UP000828390">
    <property type="component" value="Unassembled WGS sequence"/>
</dbReference>